<dbReference type="Proteomes" id="UP000483672">
    <property type="component" value="Unassembled WGS sequence"/>
</dbReference>
<organism evidence="4 5">
    <name type="scientific">Orbilia oligospora</name>
    <name type="common">Nematode-trapping fungus</name>
    <name type="synonym">Arthrobotrys oligospora</name>
    <dbReference type="NCBI Taxonomy" id="2813651"/>
    <lineage>
        <taxon>Eukaryota</taxon>
        <taxon>Fungi</taxon>
        <taxon>Dikarya</taxon>
        <taxon>Ascomycota</taxon>
        <taxon>Pezizomycotina</taxon>
        <taxon>Orbiliomycetes</taxon>
        <taxon>Orbiliales</taxon>
        <taxon>Orbiliaceae</taxon>
        <taxon>Orbilia</taxon>
    </lineage>
</organism>
<feature type="chain" id="PRO_5028867809" description="BTB domain-containing protein" evidence="2">
    <location>
        <begin position="25"/>
        <end position="869"/>
    </location>
</feature>
<accession>A0A7C8UWQ6</accession>
<name>A0A7C8UWQ6_ORBOL</name>
<dbReference type="Gene3D" id="3.30.710.10">
    <property type="entry name" value="Potassium Channel Kv1.1, Chain A"/>
    <property type="match status" value="1"/>
</dbReference>
<dbReference type="SUPFAM" id="SSF54695">
    <property type="entry name" value="POZ domain"/>
    <property type="match status" value="1"/>
</dbReference>
<feature type="domain" description="BTB" evidence="3">
    <location>
        <begin position="659"/>
        <end position="724"/>
    </location>
</feature>
<sequence length="869" mass="97027">MTLMTPTKLVILWISLLLIQTAFGIALEGGQITQSAAGQLNELAGHKNHSARSFSPEKRDLTDHWIKILSKFDWPEDFEWTRKIDVAILFKQRQAESASYHEKFDEEINDYYGKDVYKVRKDGSFKAYCAEWRPNYRPFCVIAASRIDIFVEFISQNGWLVEGMASVMENSLMQHLNFRLAVLQASGGDPRAQGLRLPGQSKATTNIASRNTRDLKPRILETPKVSKLQKRSPVMIAESTYDVRFLATPPPSLEETTRQRILTHGVPENAWLDDSQGEGVNVYLLSSGVFEEAKDHPELSRALETEGRIKGWLHHRMVGDEETDLDYTAFDGHIAPPVGTGLVSKILGKRAGLAKKANVWIVPHGDQAWDGSWPALVVAEQIMAIRQHILSQREADPAYKAVVQVASETIEYLTERERESNNLDLKISKNDENWMERISVISDEALQALMQLDNIIVVSINWPAVRGPDFSNLVIVGAVDNSGNLAFEAQAGLVNAQAEFIKVSAVGHGVEVPFMRRLDDVTVIQGGYESIAKGHHHAAAAVAGILATHLSSNQDLDAMGAINKLYNDAYVRTHGGPKVAWVGVRPPAAGCKRQREDEDGSGSGAGDGDKKQKLDDTDFDVASRTSNSTFPAIQASKGNAEPNYFEFFSLTQLRSPRYTDMIIVAGASRSRIPCHRLVLSEHSTFLALACSDPHATEICIPHWEPQILHYVLRYLYTGDLASLEFETLMNIYACAEDLGIELLMEKVLYDVILEAGRWEVVLRDKDKFIQLVEKIFSLTAEDERRSYIYKGVFRLVLAIVQQDGLMAEEWFLSLLKQYHELGIELLKASLEGEHGSGVTYCFKEGCDGIIGEWKKCGTCSSPDWGEDDW</sequence>
<feature type="region of interest" description="Disordered" evidence="1">
    <location>
        <begin position="589"/>
        <end position="614"/>
    </location>
</feature>
<dbReference type="SUPFAM" id="SSF52743">
    <property type="entry name" value="Subtilisin-like"/>
    <property type="match status" value="1"/>
</dbReference>
<dbReference type="Pfam" id="PF00651">
    <property type="entry name" value="BTB"/>
    <property type="match status" value="1"/>
</dbReference>
<dbReference type="AlphaFoldDB" id="A0A7C8UWQ6"/>
<evidence type="ECO:0000259" key="3">
    <source>
        <dbReference type="PROSITE" id="PS50097"/>
    </source>
</evidence>
<proteinExistence type="predicted"/>
<dbReference type="GO" id="GO:0004252">
    <property type="term" value="F:serine-type endopeptidase activity"/>
    <property type="evidence" value="ECO:0007669"/>
    <property type="project" value="InterPro"/>
</dbReference>
<dbReference type="InterPro" id="IPR036852">
    <property type="entry name" value="Peptidase_S8/S53_dom_sf"/>
</dbReference>
<evidence type="ECO:0000313" key="4">
    <source>
        <dbReference type="EMBL" id="KAF3228220.1"/>
    </source>
</evidence>
<keyword evidence="2" id="KW-0732">Signal</keyword>
<protein>
    <recommendedName>
        <fullName evidence="3">BTB domain-containing protein</fullName>
    </recommendedName>
</protein>
<feature type="signal peptide" evidence="2">
    <location>
        <begin position="1"/>
        <end position="24"/>
    </location>
</feature>
<dbReference type="GO" id="GO:0006508">
    <property type="term" value="P:proteolysis"/>
    <property type="evidence" value="ECO:0007669"/>
    <property type="project" value="InterPro"/>
</dbReference>
<evidence type="ECO:0000313" key="5">
    <source>
        <dbReference type="Proteomes" id="UP000483672"/>
    </source>
</evidence>
<dbReference type="InterPro" id="IPR000210">
    <property type="entry name" value="BTB/POZ_dom"/>
</dbReference>
<gene>
    <name evidence="4" type="ORF">TWF191_002724</name>
</gene>
<comment type="caution">
    <text evidence="4">The sequence shown here is derived from an EMBL/GenBank/DDBJ whole genome shotgun (WGS) entry which is preliminary data.</text>
</comment>
<dbReference type="Gene3D" id="3.40.50.200">
    <property type="entry name" value="Peptidase S8/S53 domain"/>
    <property type="match status" value="1"/>
</dbReference>
<dbReference type="SMART" id="SM00225">
    <property type="entry name" value="BTB"/>
    <property type="match status" value="1"/>
</dbReference>
<dbReference type="InterPro" id="IPR011333">
    <property type="entry name" value="SKP1/BTB/POZ_sf"/>
</dbReference>
<evidence type="ECO:0000256" key="1">
    <source>
        <dbReference type="SAM" id="MobiDB-lite"/>
    </source>
</evidence>
<evidence type="ECO:0000256" key="2">
    <source>
        <dbReference type="SAM" id="SignalP"/>
    </source>
</evidence>
<dbReference type="EMBL" id="WIPF01000016">
    <property type="protein sequence ID" value="KAF3228220.1"/>
    <property type="molecule type" value="Genomic_DNA"/>
</dbReference>
<dbReference type="CDD" id="cd18186">
    <property type="entry name" value="BTB_POZ_ZBTB_KLHL-like"/>
    <property type="match status" value="1"/>
</dbReference>
<reference evidence="4 5" key="1">
    <citation type="submission" date="2019-06" db="EMBL/GenBank/DDBJ databases">
        <authorList>
            <person name="Palmer J.M."/>
        </authorList>
    </citation>
    <scope>NUCLEOTIDE SEQUENCE [LARGE SCALE GENOMIC DNA]</scope>
    <source>
        <strain evidence="4 5">TWF191</strain>
    </source>
</reference>
<dbReference type="PROSITE" id="PS50097">
    <property type="entry name" value="BTB"/>
    <property type="match status" value="1"/>
</dbReference>